<dbReference type="NCBIfam" id="TIGR02771">
    <property type="entry name" value="TraF_Ti"/>
    <property type="match status" value="1"/>
</dbReference>
<dbReference type="InterPro" id="IPR019533">
    <property type="entry name" value="Peptidase_S26"/>
</dbReference>
<dbReference type="EMBL" id="OBQD01000036">
    <property type="protein sequence ID" value="SOC48037.1"/>
    <property type="molecule type" value="Genomic_DNA"/>
</dbReference>
<evidence type="ECO:0000256" key="2">
    <source>
        <dbReference type="ARBA" id="ARBA00005849"/>
    </source>
</evidence>
<dbReference type="Gene3D" id="2.10.109.10">
    <property type="entry name" value="Umud Fragment, subunit A"/>
    <property type="match status" value="1"/>
</dbReference>
<organism evidence="7 8">
    <name type="scientific">Rhizobium subbaraonis</name>
    <dbReference type="NCBI Taxonomy" id="908946"/>
    <lineage>
        <taxon>Bacteria</taxon>
        <taxon>Pseudomonadati</taxon>
        <taxon>Pseudomonadota</taxon>
        <taxon>Alphaproteobacteria</taxon>
        <taxon>Hyphomicrobiales</taxon>
        <taxon>Rhizobiaceae</taxon>
        <taxon>Rhizobium/Agrobacterium group</taxon>
        <taxon>Rhizobium</taxon>
    </lineage>
</organism>
<proteinExistence type="inferred from homology"/>
<sequence length="188" mass="21085">MKKRHRSKELLRTKRLVWFYRISSVSLFTLGLIVLLGGQGFRVNLTPSEPLGLWRIVEPDRPVLVGDLIFICPPATDEMREARARGYLRFGLCAGRVAPLIKTVVAESGQEIEIHDNVRVDGRPLPHSRVARTDGQGREMVHYHGGFVPPGTVFLHSEFPGAFDSRYFGPLPIEGILGLAQEVWTYAP</sequence>
<dbReference type="Pfam" id="PF10502">
    <property type="entry name" value="Peptidase_S26"/>
    <property type="match status" value="1"/>
</dbReference>
<keyword evidence="4" id="KW-0574">Periplasm</keyword>
<dbReference type="AlphaFoldDB" id="A0A285V270"/>
<evidence type="ECO:0000313" key="8">
    <source>
        <dbReference type="Proteomes" id="UP000219167"/>
    </source>
</evidence>
<dbReference type="GO" id="GO:0042597">
    <property type="term" value="C:periplasmic space"/>
    <property type="evidence" value="ECO:0007669"/>
    <property type="project" value="UniProtKB-SubCell"/>
</dbReference>
<dbReference type="RefSeq" id="WP_097143196.1">
    <property type="nucleotide sequence ID" value="NZ_OBQD01000036.1"/>
</dbReference>
<keyword evidence="3" id="KW-0732">Signal</keyword>
<evidence type="ECO:0000256" key="5">
    <source>
        <dbReference type="ARBA" id="ARBA00022971"/>
    </source>
</evidence>
<evidence type="ECO:0000313" key="7">
    <source>
        <dbReference type="EMBL" id="SOC48037.1"/>
    </source>
</evidence>
<keyword evidence="8" id="KW-1185">Reference proteome</keyword>
<dbReference type="SUPFAM" id="SSF51306">
    <property type="entry name" value="LexA/Signal peptidase"/>
    <property type="match status" value="1"/>
</dbReference>
<accession>A0A285V270</accession>
<protein>
    <submittedName>
        <fullName evidence="7">Conjugation peptidase TraF</fullName>
    </submittedName>
</protein>
<reference evidence="7 8" key="1">
    <citation type="submission" date="2017-08" db="EMBL/GenBank/DDBJ databases">
        <authorList>
            <person name="de Groot N.N."/>
        </authorList>
    </citation>
    <scope>NUCLEOTIDE SEQUENCE [LARGE SCALE GENOMIC DNA]</scope>
    <source>
        <strain evidence="7 8">JC85</strain>
    </source>
</reference>
<evidence type="ECO:0000256" key="1">
    <source>
        <dbReference type="ARBA" id="ARBA00004418"/>
    </source>
</evidence>
<dbReference type="Proteomes" id="UP000219167">
    <property type="component" value="Unassembled WGS sequence"/>
</dbReference>
<keyword evidence="5" id="KW-0184">Conjugation</keyword>
<evidence type="ECO:0000256" key="3">
    <source>
        <dbReference type="ARBA" id="ARBA00022729"/>
    </source>
</evidence>
<name>A0A285V270_9HYPH</name>
<feature type="domain" description="Peptidase S26" evidence="6">
    <location>
        <begin position="41"/>
        <end position="184"/>
    </location>
</feature>
<dbReference type="OrthoDB" id="5360818at2"/>
<dbReference type="GO" id="GO:0006465">
    <property type="term" value="P:signal peptide processing"/>
    <property type="evidence" value="ECO:0007669"/>
    <property type="project" value="InterPro"/>
</dbReference>
<comment type="similarity">
    <text evidence="2">Belongs to the peptidase S26C family.</text>
</comment>
<dbReference type="NCBIfam" id="NF010412">
    <property type="entry name" value="PRK13838.1"/>
    <property type="match status" value="1"/>
</dbReference>
<evidence type="ECO:0000259" key="6">
    <source>
        <dbReference type="Pfam" id="PF10502"/>
    </source>
</evidence>
<evidence type="ECO:0000256" key="4">
    <source>
        <dbReference type="ARBA" id="ARBA00022764"/>
    </source>
</evidence>
<gene>
    <name evidence="7" type="ORF">SAMN05892877_13613</name>
</gene>
<dbReference type="InterPro" id="IPR036286">
    <property type="entry name" value="LexA/Signal_pep-like_sf"/>
</dbReference>
<comment type="subcellular location">
    <subcellularLocation>
        <location evidence="1">Periplasm</location>
    </subcellularLocation>
</comment>
<dbReference type="GO" id="GO:0004252">
    <property type="term" value="F:serine-type endopeptidase activity"/>
    <property type="evidence" value="ECO:0007669"/>
    <property type="project" value="InterPro"/>
</dbReference>
<dbReference type="InterPro" id="IPR014139">
    <property type="entry name" value="Peptidase_S26C_TraF"/>
</dbReference>